<reference evidence="1 2" key="1">
    <citation type="journal article" date="2018" name="Sci. Data">
        <title>The draft genome sequence of cork oak.</title>
        <authorList>
            <person name="Ramos A.M."/>
            <person name="Usie A."/>
            <person name="Barbosa P."/>
            <person name="Barros P.M."/>
            <person name="Capote T."/>
            <person name="Chaves I."/>
            <person name="Simoes F."/>
            <person name="Abreu I."/>
            <person name="Carrasquinho I."/>
            <person name="Faro C."/>
            <person name="Guimaraes J.B."/>
            <person name="Mendonca D."/>
            <person name="Nobrega F."/>
            <person name="Rodrigues L."/>
            <person name="Saibo N.J.M."/>
            <person name="Varela M.C."/>
            <person name="Egas C."/>
            <person name="Matos J."/>
            <person name="Miguel C.M."/>
            <person name="Oliveira M.M."/>
            <person name="Ricardo C.P."/>
            <person name="Goncalves S."/>
        </authorList>
    </citation>
    <scope>NUCLEOTIDE SEQUENCE [LARGE SCALE GENOMIC DNA]</scope>
    <source>
        <strain evidence="2">cv. HL8</strain>
    </source>
</reference>
<name>A0AAW0JEW2_QUESU</name>
<dbReference type="GO" id="GO:0004497">
    <property type="term" value="F:monooxygenase activity"/>
    <property type="evidence" value="ECO:0007669"/>
    <property type="project" value="InterPro"/>
</dbReference>
<comment type="caution">
    <text evidence="1">The sequence shown here is derived from an EMBL/GenBank/DDBJ whole genome shotgun (WGS) entry which is preliminary data.</text>
</comment>
<accession>A0AAW0JEW2</accession>
<evidence type="ECO:0000313" key="1">
    <source>
        <dbReference type="EMBL" id="KAK7825394.1"/>
    </source>
</evidence>
<evidence type="ECO:0000313" key="2">
    <source>
        <dbReference type="Proteomes" id="UP000237347"/>
    </source>
</evidence>
<dbReference type="GO" id="GO:0005506">
    <property type="term" value="F:iron ion binding"/>
    <property type="evidence" value="ECO:0007669"/>
    <property type="project" value="InterPro"/>
</dbReference>
<protein>
    <submittedName>
        <fullName evidence="1">Cytochrome p450 84a1</fullName>
    </submittedName>
</protein>
<dbReference type="InterPro" id="IPR053062">
    <property type="entry name" value="CYP450_84A"/>
</dbReference>
<sequence>MQKIWARPPDKKIELPLNATHQPLGESGQTFIRWLGTFCLCPTYCPLMPLNWTRVPPHHKEDAWIEIQYFELVEGCHIRQDLKGYQLSVNVFDGSINSSRTSKLAKQFGGILHLRIGYLHMVAVSSPDVARQVLQVQDNIFSNRPAHHSHQLPYL</sequence>
<proteinExistence type="predicted"/>
<dbReference type="EMBL" id="PKMF04000575">
    <property type="protein sequence ID" value="KAK7825394.1"/>
    <property type="molecule type" value="Genomic_DNA"/>
</dbReference>
<dbReference type="GO" id="GO:0016705">
    <property type="term" value="F:oxidoreductase activity, acting on paired donors, with incorporation or reduction of molecular oxygen"/>
    <property type="evidence" value="ECO:0007669"/>
    <property type="project" value="InterPro"/>
</dbReference>
<keyword evidence="2" id="KW-1185">Reference proteome</keyword>
<dbReference type="Gene3D" id="1.10.630.10">
    <property type="entry name" value="Cytochrome P450"/>
    <property type="match status" value="1"/>
</dbReference>
<dbReference type="Proteomes" id="UP000237347">
    <property type="component" value="Unassembled WGS sequence"/>
</dbReference>
<organism evidence="1 2">
    <name type="scientific">Quercus suber</name>
    <name type="common">Cork oak</name>
    <dbReference type="NCBI Taxonomy" id="58331"/>
    <lineage>
        <taxon>Eukaryota</taxon>
        <taxon>Viridiplantae</taxon>
        <taxon>Streptophyta</taxon>
        <taxon>Embryophyta</taxon>
        <taxon>Tracheophyta</taxon>
        <taxon>Spermatophyta</taxon>
        <taxon>Magnoliopsida</taxon>
        <taxon>eudicotyledons</taxon>
        <taxon>Gunneridae</taxon>
        <taxon>Pentapetalae</taxon>
        <taxon>rosids</taxon>
        <taxon>fabids</taxon>
        <taxon>Fagales</taxon>
        <taxon>Fagaceae</taxon>
        <taxon>Quercus</taxon>
    </lineage>
</organism>
<gene>
    <name evidence="1" type="primary">CYP84A1_3</name>
    <name evidence="1" type="ORF">CFP56_033132</name>
</gene>
<dbReference type="InterPro" id="IPR036396">
    <property type="entry name" value="Cyt_P450_sf"/>
</dbReference>
<dbReference type="PANTHER" id="PTHR47945">
    <property type="entry name" value="CYTOCHROME P450 84A1-RELATED"/>
    <property type="match status" value="1"/>
</dbReference>
<dbReference type="GO" id="GO:0020037">
    <property type="term" value="F:heme binding"/>
    <property type="evidence" value="ECO:0007669"/>
    <property type="project" value="InterPro"/>
</dbReference>
<dbReference type="PANTHER" id="PTHR47945:SF5">
    <property type="entry name" value="CYTOCHROME P450 84A1-RELATED"/>
    <property type="match status" value="1"/>
</dbReference>
<dbReference type="SUPFAM" id="SSF48264">
    <property type="entry name" value="Cytochrome P450"/>
    <property type="match status" value="1"/>
</dbReference>
<dbReference type="AlphaFoldDB" id="A0AAW0JEW2"/>